<dbReference type="GO" id="GO:0006508">
    <property type="term" value="P:proteolysis"/>
    <property type="evidence" value="ECO:0007669"/>
    <property type="project" value="UniProtKB-KW"/>
</dbReference>
<name>A0A7R9INJ3_9NEOP</name>
<keyword evidence="1" id="KW-0645">Protease</keyword>
<keyword evidence="2" id="KW-0378">Hydrolase</keyword>
<dbReference type="PROSITE" id="PS50240">
    <property type="entry name" value="TRYPSIN_DOM"/>
    <property type="match status" value="1"/>
</dbReference>
<evidence type="ECO:0000256" key="4">
    <source>
        <dbReference type="ARBA" id="ARBA00023157"/>
    </source>
</evidence>
<dbReference type="InterPro" id="IPR009003">
    <property type="entry name" value="Peptidase_S1_PA"/>
</dbReference>
<dbReference type="SUPFAM" id="SSF50494">
    <property type="entry name" value="Trypsin-like serine proteases"/>
    <property type="match status" value="1"/>
</dbReference>
<dbReference type="PANTHER" id="PTHR24276:SF98">
    <property type="entry name" value="FI18310P1-RELATED"/>
    <property type="match status" value="1"/>
</dbReference>
<reference evidence="6" key="1">
    <citation type="submission" date="2020-11" db="EMBL/GenBank/DDBJ databases">
        <authorList>
            <person name="Tran Van P."/>
        </authorList>
    </citation>
    <scope>NUCLEOTIDE SEQUENCE</scope>
</reference>
<accession>A0A7R9INJ3</accession>
<keyword evidence="3" id="KW-0720">Serine protease</keyword>
<dbReference type="PANTHER" id="PTHR24276">
    <property type="entry name" value="POLYSERASE-RELATED"/>
    <property type="match status" value="1"/>
</dbReference>
<protein>
    <recommendedName>
        <fullName evidence="5">Peptidase S1 domain-containing protein</fullName>
    </recommendedName>
</protein>
<proteinExistence type="predicted"/>
<evidence type="ECO:0000256" key="2">
    <source>
        <dbReference type="ARBA" id="ARBA00022801"/>
    </source>
</evidence>
<dbReference type="InterPro" id="IPR001254">
    <property type="entry name" value="Trypsin_dom"/>
</dbReference>
<gene>
    <name evidence="6" type="ORF">TTEB3V08_LOCUS9370</name>
</gene>
<feature type="domain" description="Peptidase S1" evidence="5">
    <location>
        <begin position="26"/>
        <end position="267"/>
    </location>
</feature>
<evidence type="ECO:0000256" key="3">
    <source>
        <dbReference type="ARBA" id="ARBA00022825"/>
    </source>
</evidence>
<dbReference type="InterPro" id="IPR050430">
    <property type="entry name" value="Peptidase_S1"/>
</dbReference>
<dbReference type="EMBL" id="OE004788">
    <property type="protein sequence ID" value="CAD7461461.1"/>
    <property type="molecule type" value="Genomic_DNA"/>
</dbReference>
<dbReference type="SMART" id="SM00020">
    <property type="entry name" value="Tryp_SPc"/>
    <property type="match status" value="1"/>
</dbReference>
<dbReference type="GO" id="GO:0004252">
    <property type="term" value="F:serine-type endopeptidase activity"/>
    <property type="evidence" value="ECO:0007669"/>
    <property type="project" value="InterPro"/>
</dbReference>
<evidence type="ECO:0000256" key="1">
    <source>
        <dbReference type="ARBA" id="ARBA00022670"/>
    </source>
</evidence>
<organism evidence="6">
    <name type="scientific">Timema tahoe</name>
    <dbReference type="NCBI Taxonomy" id="61484"/>
    <lineage>
        <taxon>Eukaryota</taxon>
        <taxon>Metazoa</taxon>
        <taxon>Ecdysozoa</taxon>
        <taxon>Arthropoda</taxon>
        <taxon>Hexapoda</taxon>
        <taxon>Insecta</taxon>
        <taxon>Pterygota</taxon>
        <taxon>Neoptera</taxon>
        <taxon>Polyneoptera</taxon>
        <taxon>Phasmatodea</taxon>
        <taxon>Timematodea</taxon>
        <taxon>Timematoidea</taxon>
        <taxon>Timematidae</taxon>
        <taxon>Timema</taxon>
    </lineage>
</organism>
<dbReference type="Gene3D" id="2.40.10.10">
    <property type="entry name" value="Trypsin-like serine proteases"/>
    <property type="match status" value="1"/>
</dbReference>
<dbReference type="InterPro" id="IPR043504">
    <property type="entry name" value="Peptidase_S1_PA_chymotrypsin"/>
</dbReference>
<dbReference type="AlphaFoldDB" id="A0A7R9INJ3"/>
<sequence>MSAKVWFQCELAHPWTFISSTVTVDIVDADPGFFFPWVDLMGPTYVDGNEKAYTHRENRSVLTMVNSFPFFLHGYGTMRSRTITSKGRRGWRGRRDSESWYPPVFTAGTEHAATIVLGVVFVVVCPKDLLADLNWDNQLPRSIFSFTSPDYDSFEVTNLQKDNTLLSKSQLSQNVQLSNLIQGEADDQEYQRGKEIDIIQDKEERCGWLVQGEGSGDKGERGDSGGPLVANGALVGIVSWGQPCALGVPDVYVRVSDYIDWIYNNIVS</sequence>
<evidence type="ECO:0000313" key="6">
    <source>
        <dbReference type="EMBL" id="CAD7461461.1"/>
    </source>
</evidence>
<keyword evidence="4" id="KW-1015">Disulfide bond</keyword>
<dbReference type="Pfam" id="PF00089">
    <property type="entry name" value="Trypsin"/>
    <property type="match status" value="1"/>
</dbReference>
<evidence type="ECO:0000259" key="5">
    <source>
        <dbReference type="PROSITE" id="PS50240"/>
    </source>
</evidence>